<keyword evidence="1" id="KW-1133">Transmembrane helix</keyword>
<dbReference type="AlphaFoldDB" id="A0A7H9HNQ3"/>
<dbReference type="OrthoDB" id="4034942at2759"/>
<reference evidence="2 3" key="1">
    <citation type="submission" date="2020-06" db="EMBL/GenBank/DDBJ databases">
        <title>The yeast mating-type switching endonuclease HO is a domesticated member of an unorthodox homing genetic element family.</title>
        <authorList>
            <person name="Coughlan A.Y."/>
            <person name="Lombardi L."/>
            <person name="Braun-Galleani S."/>
            <person name="Martos A.R."/>
            <person name="Galeote V."/>
            <person name="Bigey F."/>
            <person name="Dequin S."/>
            <person name="Byrne K.P."/>
            <person name="Wolfe K.H."/>
        </authorList>
    </citation>
    <scope>NUCLEOTIDE SEQUENCE [LARGE SCALE GENOMIC DNA]</scope>
    <source>
        <strain evidence="2 3">CBS2947</strain>
    </source>
</reference>
<keyword evidence="1" id="KW-0472">Membrane</keyword>
<gene>
    <name evidence="2" type="ORF">HG537_0C00510</name>
</gene>
<dbReference type="EMBL" id="CP059269">
    <property type="protein sequence ID" value="QLQ79404.1"/>
    <property type="molecule type" value="Genomic_DNA"/>
</dbReference>
<name>A0A7H9HNQ3_9SACH</name>
<dbReference type="Proteomes" id="UP000510647">
    <property type="component" value="Chromosome 3"/>
</dbReference>
<proteinExistence type="predicted"/>
<organism evidence="2 3">
    <name type="scientific">Torulaspora globosa</name>
    <dbReference type="NCBI Taxonomy" id="48254"/>
    <lineage>
        <taxon>Eukaryota</taxon>
        <taxon>Fungi</taxon>
        <taxon>Dikarya</taxon>
        <taxon>Ascomycota</taxon>
        <taxon>Saccharomycotina</taxon>
        <taxon>Saccharomycetes</taxon>
        <taxon>Saccharomycetales</taxon>
        <taxon>Saccharomycetaceae</taxon>
        <taxon>Torulaspora</taxon>
    </lineage>
</organism>
<feature type="transmembrane region" description="Helical" evidence="1">
    <location>
        <begin position="29"/>
        <end position="48"/>
    </location>
</feature>
<evidence type="ECO:0000313" key="2">
    <source>
        <dbReference type="EMBL" id="QLQ79404.1"/>
    </source>
</evidence>
<accession>A0A7H9HNQ3</accession>
<keyword evidence="3" id="KW-1185">Reference proteome</keyword>
<evidence type="ECO:0000256" key="1">
    <source>
        <dbReference type="SAM" id="Phobius"/>
    </source>
</evidence>
<protein>
    <submittedName>
        <fullName evidence="2">Uncharacterized protein</fullName>
    </submittedName>
</protein>
<sequence>MNNRDLELIKWPDERNIRNYVRQNPTASIIQSLFTNAGIIGSIIYIVIKQVIVPSLDSHYLQRVDLSAATLLQLRRTVALLQAKLKYTTVSSLGFNESDGRVERSTQTLNESYGMPQERESRWKRFNDKLKEADNQLQLFNSNSSSSKNMDSFHLQVKLLVDEIKLDETSEKTRECCERIVRSVREAKGWLINGRSPRLAH</sequence>
<keyword evidence="1" id="KW-0812">Transmembrane</keyword>
<evidence type="ECO:0000313" key="3">
    <source>
        <dbReference type="Proteomes" id="UP000510647"/>
    </source>
</evidence>